<reference evidence="2 3" key="1">
    <citation type="submission" date="2018-07" db="EMBL/GenBank/DDBJ databases">
        <title>Halomonas montanilacus sp. nov., isolated from Lake Pengyan on Tibetan Plateau.</title>
        <authorList>
            <person name="Lu H."/>
            <person name="Xing P."/>
            <person name="Wu Q."/>
        </authorList>
    </citation>
    <scope>NUCLEOTIDE SEQUENCE [LARGE SCALE GENOMIC DNA]</scope>
    <source>
        <strain evidence="2 3">PYC7W</strain>
    </source>
</reference>
<dbReference type="Proteomes" id="UP000252405">
    <property type="component" value="Unassembled WGS sequence"/>
</dbReference>
<name>A0A368TRL2_9GAMM</name>
<evidence type="ECO:0000313" key="2">
    <source>
        <dbReference type="EMBL" id="RCV87294.1"/>
    </source>
</evidence>
<dbReference type="OrthoDB" id="5783128at2"/>
<keyword evidence="3" id="KW-1185">Reference proteome</keyword>
<feature type="chain" id="PRO_5016852950" description="YceI family protein" evidence="1">
    <location>
        <begin position="25"/>
        <end position="169"/>
    </location>
</feature>
<dbReference type="RefSeq" id="WP_114480264.1">
    <property type="nucleotide sequence ID" value="NZ_QPII01000016.1"/>
</dbReference>
<proteinExistence type="predicted"/>
<comment type="caution">
    <text evidence="2">The sequence shown here is derived from an EMBL/GenBank/DDBJ whole genome shotgun (WGS) entry which is preliminary data.</text>
</comment>
<organism evidence="2 3">
    <name type="scientific">Billgrantia montanilacus</name>
    <dbReference type="NCBI Taxonomy" id="2282305"/>
    <lineage>
        <taxon>Bacteria</taxon>
        <taxon>Pseudomonadati</taxon>
        <taxon>Pseudomonadota</taxon>
        <taxon>Gammaproteobacteria</taxon>
        <taxon>Oceanospirillales</taxon>
        <taxon>Halomonadaceae</taxon>
        <taxon>Billgrantia</taxon>
    </lineage>
</organism>
<evidence type="ECO:0000256" key="1">
    <source>
        <dbReference type="SAM" id="SignalP"/>
    </source>
</evidence>
<dbReference type="EMBL" id="QPII01000016">
    <property type="protein sequence ID" value="RCV87294.1"/>
    <property type="molecule type" value="Genomic_DNA"/>
</dbReference>
<dbReference type="AlphaFoldDB" id="A0A368TRL2"/>
<feature type="signal peptide" evidence="1">
    <location>
        <begin position="1"/>
        <end position="24"/>
    </location>
</feature>
<evidence type="ECO:0008006" key="4">
    <source>
        <dbReference type="Google" id="ProtNLM"/>
    </source>
</evidence>
<keyword evidence="1" id="KW-0732">Signal</keyword>
<protein>
    <recommendedName>
        <fullName evidence="4">YceI family protein</fullName>
    </recommendedName>
</protein>
<accession>A0A368TRL2</accession>
<sequence>MRHWGAILLGTILAAGLWSSPAAAERLEGELDGAEREWFILREDGDASATFTDMGGGDFHIDIVGFVDPDGRKSRDSLSISVALKDGEVAHYDILNLIGTSAMPPVYTSEGADVRLTLESFAVDGGIARVVGRVQGTLALQEALGEEPNLEEGVDVAVEFDIAASRIEY</sequence>
<gene>
    <name evidence="2" type="ORF">DU505_17435</name>
</gene>
<evidence type="ECO:0000313" key="3">
    <source>
        <dbReference type="Proteomes" id="UP000252405"/>
    </source>
</evidence>